<dbReference type="KEGG" id="pno:SNOG_01825"/>
<sequence>MAAPNRSFAQRMASMASNTSNTSKFESWDDGDFEDSDGLLFKNSAIQTLSSRMSVRSESNTGDDDWQVLITPNDDLSTNRAIHSAKQAGIPIPTSVPSSALLGGTIKRLGKKKSTRKMDVDDDWGNDLELPTNAPGGLKLKTPTPHTPAEEHDDFDDWGEGSLGIRFAGTRRDTRGARSSSVSAMSPSMGSCMTLESEDDDLNGLVLPTEPLDFGARLEKLKKTQLPTPDASPLPQQRDPPPTSAPTSTTPVDFPSSPLPFPSSPAVEPTASPRSPRVESPAAPSLDSPFEQSPKSKPKPAHDEEDFLDGLDFGGGDIFDSAKLTLNRNVVVKKPEPKAHAPPAARPATTITFTDRPNSSRIPRPLPSTASRSRLTPVYESGASTTQAQSRPMPTTTSAQLLRAKRSAPLLRNSNLNPARGHVPFLPAGSGNAQSHHVMSRGSQPQLRRDSDPNRRPQSPSMRPYSRAETPSRTGVRRDLAPSALARHPPPKKLTQPQRKRNYGDGHELDSFDDLPTSATKEKVFEKAPRNVASNKSLRQQPSLSRLPMPDRMATPMPQTPRSPPKMDHTPRFARDTAASRNAREQRLAGTRSRADGPMAPRPMSWAAQVAARSPHTSPVAHKKKGSGQKPQLIRQMTQPNAFSELRAPLVQHISDLLADEKGMVFNPTLQRWEGNEEILASFTTLPNSSTTTLALTTASTPTFAPPGHSFNRSHDRSRSISHNALSSIHAAQKSFSSRMAKIAPPPAPAAPMPVPSPPRPALISHISAPRGVLHEGRMVFDPVKMKWLKAARHSNDPRSPSELDEEEEDPFAGIEDFKDNESVAGRSNAPGDVGSPDIQDGGFVGEEFDVGPGFIRRQREEEAIWRRRVEGWVGGLRDTGEQRGGWKWAIREFAASASSAY</sequence>
<feature type="compositionally biased region" description="Low complexity" evidence="1">
    <location>
        <begin position="245"/>
        <end position="256"/>
    </location>
</feature>
<protein>
    <recommendedName>
        <fullName evidence="4">Cytokinesis regulator</fullName>
    </recommendedName>
</protein>
<feature type="compositionally biased region" description="Polar residues" evidence="1">
    <location>
        <begin position="532"/>
        <end position="544"/>
    </location>
</feature>
<dbReference type="InterPro" id="IPR034586">
    <property type="entry name" value="Bfa1/Byr4"/>
</dbReference>
<feature type="compositionally biased region" description="Basic and acidic residues" evidence="1">
    <location>
        <begin position="565"/>
        <end position="575"/>
    </location>
</feature>
<dbReference type="GeneID" id="5969295"/>
<feature type="compositionally biased region" description="Low complexity" evidence="1">
    <location>
        <begin position="177"/>
        <end position="191"/>
    </location>
</feature>
<dbReference type="GO" id="GO:0031578">
    <property type="term" value="P:mitotic spindle orientation checkpoint signaling"/>
    <property type="evidence" value="ECO:0000318"/>
    <property type="project" value="GO_Central"/>
</dbReference>
<evidence type="ECO:0000313" key="3">
    <source>
        <dbReference type="Proteomes" id="UP000001055"/>
    </source>
</evidence>
<organism evidence="2 3">
    <name type="scientific">Phaeosphaeria nodorum (strain SN15 / ATCC MYA-4574 / FGSC 10173)</name>
    <name type="common">Glume blotch fungus</name>
    <name type="synonym">Parastagonospora nodorum</name>
    <dbReference type="NCBI Taxonomy" id="321614"/>
    <lineage>
        <taxon>Eukaryota</taxon>
        <taxon>Fungi</taxon>
        <taxon>Dikarya</taxon>
        <taxon>Ascomycota</taxon>
        <taxon>Pezizomycotina</taxon>
        <taxon>Dothideomycetes</taxon>
        <taxon>Pleosporomycetidae</taxon>
        <taxon>Pleosporales</taxon>
        <taxon>Pleosporineae</taxon>
        <taxon>Phaeosphaeriaceae</taxon>
        <taxon>Parastagonospora</taxon>
    </lineage>
</organism>
<dbReference type="PANTHER" id="PTHR35140:SF1">
    <property type="entry name" value="MITOTIC CHECK POINT PROTEIN BFA1"/>
    <property type="match status" value="1"/>
</dbReference>
<dbReference type="GO" id="GO:0044732">
    <property type="term" value="C:mitotic spindle pole body"/>
    <property type="evidence" value="ECO:0000318"/>
    <property type="project" value="GO_Central"/>
</dbReference>
<feature type="region of interest" description="Disordered" evidence="1">
    <location>
        <begin position="412"/>
        <end position="601"/>
    </location>
</feature>
<dbReference type="PANTHER" id="PTHR35140">
    <property type="entry name" value="MITOTIC CHECK POINT PROTEIN BFA1"/>
    <property type="match status" value="1"/>
</dbReference>
<dbReference type="InParanoid" id="Q0V2D9"/>
<feature type="region of interest" description="Disordered" evidence="1">
    <location>
        <begin position="216"/>
        <end position="319"/>
    </location>
</feature>
<dbReference type="EMBL" id="CH445326">
    <property type="protein sequence ID" value="EAT91474.2"/>
    <property type="molecule type" value="Genomic_DNA"/>
</dbReference>
<feature type="compositionally biased region" description="Polar residues" evidence="1">
    <location>
        <begin position="431"/>
        <end position="446"/>
    </location>
</feature>
<feature type="compositionally biased region" description="Polar residues" evidence="1">
    <location>
        <begin position="382"/>
        <end position="399"/>
    </location>
</feature>
<accession>Q0V2D9</accession>
<dbReference type="HOGENOM" id="CLU_008906_1_0_1"/>
<feature type="region of interest" description="Disordered" evidence="1">
    <location>
        <begin position="792"/>
        <end position="846"/>
    </location>
</feature>
<feature type="region of interest" description="Disordered" evidence="1">
    <location>
        <begin position="334"/>
        <end position="399"/>
    </location>
</feature>
<dbReference type="STRING" id="321614.Q0V2D9"/>
<dbReference type="Proteomes" id="UP000001055">
    <property type="component" value="Unassembled WGS sequence"/>
</dbReference>
<feature type="compositionally biased region" description="Polar residues" evidence="1">
    <location>
        <begin position="349"/>
        <end position="361"/>
    </location>
</feature>
<feature type="region of interest" description="Disordered" evidence="1">
    <location>
        <begin position="111"/>
        <end position="197"/>
    </location>
</feature>
<dbReference type="GO" id="GO:0005096">
    <property type="term" value="F:GTPase activator activity"/>
    <property type="evidence" value="ECO:0007669"/>
    <property type="project" value="InterPro"/>
</dbReference>
<evidence type="ECO:0008006" key="4">
    <source>
        <dbReference type="Google" id="ProtNLM"/>
    </source>
</evidence>
<feature type="region of interest" description="Disordered" evidence="1">
    <location>
        <begin position="1"/>
        <end position="28"/>
    </location>
</feature>
<feature type="compositionally biased region" description="Polar residues" evidence="1">
    <location>
        <begin position="15"/>
        <end position="25"/>
    </location>
</feature>
<dbReference type="GO" id="GO:1990334">
    <property type="term" value="C:Bfa1-Bub2 complex"/>
    <property type="evidence" value="ECO:0000318"/>
    <property type="project" value="GO_Central"/>
</dbReference>
<gene>
    <name evidence="2" type="ORF">SNOG_01825</name>
</gene>
<evidence type="ECO:0000313" key="2">
    <source>
        <dbReference type="EMBL" id="EAT91474.2"/>
    </source>
</evidence>
<dbReference type="RefSeq" id="XP_001792450.1">
    <property type="nucleotide sequence ID" value="XM_001792398.1"/>
</dbReference>
<reference evidence="3" key="1">
    <citation type="journal article" date="2007" name="Plant Cell">
        <title>Dothideomycete-plant interactions illuminated by genome sequencing and EST analysis of the wheat pathogen Stagonospora nodorum.</title>
        <authorList>
            <person name="Hane J.K."/>
            <person name="Lowe R.G."/>
            <person name="Solomon P.S."/>
            <person name="Tan K.C."/>
            <person name="Schoch C.L."/>
            <person name="Spatafora J.W."/>
            <person name="Crous P.W."/>
            <person name="Kodira C."/>
            <person name="Birren B.W."/>
            <person name="Galagan J.E."/>
            <person name="Torriani S.F."/>
            <person name="McDonald B.A."/>
            <person name="Oliver R.P."/>
        </authorList>
    </citation>
    <scope>NUCLEOTIDE SEQUENCE [LARGE SCALE GENOMIC DNA]</scope>
    <source>
        <strain evidence="3">SN15 / ATCC MYA-4574 / FGSC 10173</strain>
    </source>
</reference>
<dbReference type="VEuPathDB" id="FungiDB:JI435_018250"/>
<name>Q0V2D9_PHANO</name>
<dbReference type="eggNOG" id="ENOG502QX1K">
    <property type="taxonomic scope" value="Eukaryota"/>
</dbReference>
<evidence type="ECO:0000256" key="1">
    <source>
        <dbReference type="SAM" id="MobiDB-lite"/>
    </source>
</evidence>
<proteinExistence type="predicted"/>
<dbReference type="AlphaFoldDB" id="Q0V2D9"/>
<feature type="compositionally biased region" description="Basic and acidic residues" evidence="1">
    <location>
        <begin position="520"/>
        <end position="529"/>
    </location>
</feature>